<evidence type="ECO:0000256" key="3">
    <source>
        <dbReference type="SAM" id="SignalP"/>
    </source>
</evidence>
<feature type="coiled-coil region" evidence="2">
    <location>
        <begin position="48"/>
        <end position="99"/>
    </location>
</feature>
<accession>A0A8S9X0E7</accession>
<organism evidence="5 6">
    <name type="scientific">Apolygus lucorum</name>
    <name type="common">Small green plant bug</name>
    <name type="synonym">Lygocoris lucorum</name>
    <dbReference type="NCBI Taxonomy" id="248454"/>
    <lineage>
        <taxon>Eukaryota</taxon>
        <taxon>Metazoa</taxon>
        <taxon>Ecdysozoa</taxon>
        <taxon>Arthropoda</taxon>
        <taxon>Hexapoda</taxon>
        <taxon>Insecta</taxon>
        <taxon>Pterygota</taxon>
        <taxon>Neoptera</taxon>
        <taxon>Paraneoptera</taxon>
        <taxon>Hemiptera</taxon>
        <taxon>Heteroptera</taxon>
        <taxon>Panheteroptera</taxon>
        <taxon>Cimicomorpha</taxon>
        <taxon>Miridae</taxon>
        <taxon>Mirini</taxon>
        <taxon>Apolygus</taxon>
    </lineage>
</organism>
<evidence type="ECO:0000313" key="5">
    <source>
        <dbReference type="EMBL" id="KAF6201939.1"/>
    </source>
</evidence>
<keyword evidence="6" id="KW-1185">Reference proteome</keyword>
<sequence length="501" mass="55969">MFALTLLVLCLASRVSASDLHESVRTLQAQMATLLENKEQQGQLIGQLKELRDEVVVLREKCRGLRNVATRTKWLEASLSEARGQISELGAALDKAEGDITYLRSQLQADSRTLSKFTAAKETSSYAEDMENEVYKPSSDFDKKTRHHRVIRKRIENLEASTKAIFQAQKDFDTRLDSMDDRLNNVDVSNSSSVDKVHASMLELLESVEALETKVDSSLPTVQKEISRTELSLGQLMQQTAVMKEEQDNQKLSLKALSVGLSSVQDKLSQAGNSSLQPAHVKVSSSSTDVIGQLNTIIGEYKNVVRALPTDCRGVKGKKLEMVQLEEEPRLVSCDDGWTVIQKRKDGTVQFNRDWEEYAKGFGNPAGEFWIGNEALHALTKNNNTKLRVDMMDIYGHLWSAEYASFTIGNRTSGFKLTVAGYSGNASDALDYQNGMQFSARDSDRDISNTHCAANYEGGWWFSHCQHANLNGRYNLGLTWFHAAKNEWIAVSESTMRVTSN</sequence>
<keyword evidence="1" id="KW-1015">Disulfide bond</keyword>
<proteinExistence type="predicted"/>
<comment type="caution">
    <text evidence="5">The sequence shown here is derived from an EMBL/GenBank/DDBJ whole genome shotgun (WGS) entry which is preliminary data.</text>
</comment>
<feature type="chain" id="PRO_5035891763" description="Fibrinogen C-terminal domain-containing protein" evidence="3">
    <location>
        <begin position="18"/>
        <end position="501"/>
    </location>
</feature>
<feature type="signal peptide" evidence="3">
    <location>
        <begin position="1"/>
        <end position="17"/>
    </location>
</feature>
<dbReference type="SUPFAM" id="SSF56496">
    <property type="entry name" value="Fibrinogen C-terminal domain-like"/>
    <property type="match status" value="1"/>
</dbReference>
<reference evidence="5" key="1">
    <citation type="journal article" date="2021" name="Mol. Ecol. Resour.">
        <title>Apolygus lucorum genome provides insights into omnivorousness and mesophyll feeding.</title>
        <authorList>
            <person name="Liu Y."/>
            <person name="Liu H."/>
            <person name="Wang H."/>
            <person name="Huang T."/>
            <person name="Liu B."/>
            <person name="Yang B."/>
            <person name="Yin L."/>
            <person name="Li B."/>
            <person name="Zhang Y."/>
            <person name="Zhang S."/>
            <person name="Jiang F."/>
            <person name="Zhang X."/>
            <person name="Ren Y."/>
            <person name="Wang B."/>
            <person name="Wang S."/>
            <person name="Lu Y."/>
            <person name="Wu K."/>
            <person name="Fan W."/>
            <person name="Wang G."/>
        </authorList>
    </citation>
    <scope>NUCLEOTIDE SEQUENCE</scope>
    <source>
        <strain evidence="5">12Hb</strain>
    </source>
</reference>
<keyword evidence="3" id="KW-0732">Signal</keyword>
<protein>
    <recommendedName>
        <fullName evidence="4">Fibrinogen C-terminal domain-containing protein</fullName>
    </recommendedName>
</protein>
<dbReference type="InterPro" id="IPR014716">
    <property type="entry name" value="Fibrinogen_a/b/g_C_1"/>
</dbReference>
<dbReference type="InterPro" id="IPR036056">
    <property type="entry name" value="Fibrinogen-like_C"/>
</dbReference>
<dbReference type="PROSITE" id="PS00514">
    <property type="entry name" value="FIBRINOGEN_C_1"/>
    <property type="match status" value="1"/>
</dbReference>
<dbReference type="PANTHER" id="PTHR19143:SF444">
    <property type="entry name" value="PROTEIN SCABROUS"/>
    <property type="match status" value="1"/>
</dbReference>
<evidence type="ECO:0000256" key="1">
    <source>
        <dbReference type="ARBA" id="ARBA00023157"/>
    </source>
</evidence>
<dbReference type="Gene3D" id="3.90.215.10">
    <property type="entry name" value="Gamma Fibrinogen, chain A, domain 1"/>
    <property type="match status" value="1"/>
</dbReference>
<dbReference type="Proteomes" id="UP000466442">
    <property type="component" value="Linkage Group LG12"/>
</dbReference>
<evidence type="ECO:0000259" key="4">
    <source>
        <dbReference type="PROSITE" id="PS51406"/>
    </source>
</evidence>
<name>A0A8S9X0E7_APOLU</name>
<dbReference type="InterPro" id="IPR020837">
    <property type="entry name" value="Fibrinogen_CS"/>
</dbReference>
<dbReference type="Pfam" id="PF00147">
    <property type="entry name" value="Fibrinogen_C"/>
    <property type="match status" value="1"/>
</dbReference>
<feature type="domain" description="Fibrinogen C-terminal" evidence="4">
    <location>
        <begin position="303"/>
        <end position="501"/>
    </location>
</feature>
<dbReference type="CDD" id="cd00087">
    <property type="entry name" value="FReD"/>
    <property type="match status" value="1"/>
</dbReference>
<gene>
    <name evidence="5" type="ORF">GE061_004335</name>
</gene>
<dbReference type="OrthoDB" id="9990035at2759"/>
<evidence type="ECO:0000313" key="6">
    <source>
        <dbReference type="Proteomes" id="UP000466442"/>
    </source>
</evidence>
<dbReference type="AlphaFoldDB" id="A0A8S9X0E7"/>
<dbReference type="InterPro" id="IPR002181">
    <property type="entry name" value="Fibrinogen_a/b/g_C_dom"/>
</dbReference>
<dbReference type="PROSITE" id="PS51406">
    <property type="entry name" value="FIBRINOGEN_C_2"/>
    <property type="match status" value="1"/>
</dbReference>
<dbReference type="InterPro" id="IPR050373">
    <property type="entry name" value="Fibrinogen_C-term_domain"/>
</dbReference>
<evidence type="ECO:0000256" key="2">
    <source>
        <dbReference type="SAM" id="Coils"/>
    </source>
</evidence>
<keyword evidence="2" id="KW-0175">Coiled coil</keyword>
<dbReference type="PANTHER" id="PTHR19143">
    <property type="entry name" value="FIBRINOGEN/TENASCIN/ANGIOPOEITIN"/>
    <property type="match status" value="1"/>
</dbReference>
<dbReference type="SMART" id="SM00186">
    <property type="entry name" value="FBG"/>
    <property type="match status" value="1"/>
</dbReference>
<dbReference type="GO" id="GO:0005615">
    <property type="term" value="C:extracellular space"/>
    <property type="evidence" value="ECO:0007669"/>
    <property type="project" value="TreeGrafter"/>
</dbReference>
<dbReference type="EMBL" id="WIXP02000012">
    <property type="protein sequence ID" value="KAF6201939.1"/>
    <property type="molecule type" value="Genomic_DNA"/>
</dbReference>